<reference evidence="1" key="1">
    <citation type="submission" date="2020-05" db="EMBL/GenBank/DDBJ databases">
        <authorList>
            <person name="Chiriac C."/>
            <person name="Salcher M."/>
            <person name="Ghai R."/>
            <person name="Kavagutti S V."/>
        </authorList>
    </citation>
    <scope>NUCLEOTIDE SEQUENCE</scope>
</reference>
<dbReference type="AlphaFoldDB" id="A0A6J7U9X3"/>
<evidence type="ECO:0000313" key="1">
    <source>
        <dbReference type="EMBL" id="CAB5062212.1"/>
    </source>
</evidence>
<protein>
    <submittedName>
        <fullName evidence="1">Unannotated protein</fullName>
    </submittedName>
</protein>
<gene>
    <name evidence="1" type="ORF">UFOPK4345_00431</name>
</gene>
<sequence length="82" mass="8810">MISVAASAQQMKVIIAGLSGSSCRFSIRGTTTNSKKLAISMNLNKNLLPENANQQLLKQPKIGIRSRNLSSEKSLTNTDSCT</sequence>
<dbReference type="EMBL" id="CAFBQV010000047">
    <property type="protein sequence ID" value="CAB5062212.1"/>
    <property type="molecule type" value="Genomic_DNA"/>
</dbReference>
<name>A0A6J7U9X3_9ZZZZ</name>
<proteinExistence type="predicted"/>
<accession>A0A6J7U9X3</accession>
<organism evidence="1">
    <name type="scientific">freshwater metagenome</name>
    <dbReference type="NCBI Taxonomy" id="449393"/>
    <lineage>
        <taxon>unclassified sequences</taxon>
        <taxon>metagenomes</taxon>
        <taxon>ecological metagenomes</taxon>
    </lineage>
</organism>